<protein>
    <recommendedName>
        <fullName evidence="3">Phospholipase D</fullName>
    </recommendedName>
    <alternativeName>
        <fullName evidence="5">Choline phosphatase</fullName>
    </alternativeName>
</protein>
<keyword evidence="4" id="KW-0964">Secreted</keyword>
<dbReference type="SUPFAM" id="SSF56024">
    <property type="entry name" value="Phospholipase D/nuclease"/>
    <property type="match status" value="2"/>
</dbReference>
<evidence type="ECO:0000313" key="8">
    <source>
        <dbReference type="EMBL" id="MDV5823708.1"/>
    </source>
</evidence>
<comment type="caution">
    <text evidence="8">The sequence shown here is derived from an EMBL/GenBank/DDBJ whole genome shotgun (WGS) entry which is preliminary data.</text>
</comment>
<dbReference type="InterPro" id="IPR001736">
    <property type="entry name" value="PLipase_D/transphosphatidylase"/>
</dbReference>
<feature type="domain" description="PLD phosphodiesterase" evidence="7">
    <location>
        <begin position="317"/>
        <end position="339"/>
    </location>
</feature>
<gene>
    <name evidence="8" type="ORF">O0R41_08880</name>
</gene>
<accession>A0ABU3ZW57</accession>
<organism evidence="8 9">
    <name type="scientific">Sphingobium naphthae</name>
    <dbReference type="NCBI Taxonomy" id="1886786"/>
    <lineage>
        <taxon>Bacteria</taxon>
        <taxon>Pseudomonadati</taxon>
        <taxon>Pseudomonadota</taxon>
        <taxon>Alphaproteobacteria</taxon>
        <taxon>Sphingomonadales</taxon>
        <taxon>Sphingomonadaceae</taxon>
        <taxon>Sphingobium</taxon>
    </lineage>
</organism>
<evidence type="ECO:0000256" key="6">
    <source>
        <dbReference type="SAM" id="MobiDB-lite"/>
    </source>
</evidence>
<dbReference type="RefSeq" id="WP_317516619.1">
    <property type="nucleotide sequence ID" value="NZ_JAPTHD010000002.1"/>
</dbReference>
<evidence type="ECO:0000256" key="3">
    <source>
        <dbReference type="ARBA" id="ARBA00018392"/>
    </source>
</evidence>
<proteinExistence type="predicted"/>
<sequence>MARPLWKRHEADMATAKPVPPPGASASGAPDIHAALTGNHLRLITRGMALRDALIALIDGARSSLKLYYYIFAADESGTLVRDALIAARERGVAVTLMVDAFGSSQAPDSFFAPLVEAGAHFGRFGARRSTRYLIRNHQKMAIADDSRLLIGGFNVEDGYFGIPQEDCWRDLGLSIEGPQVEAMTIWYGQLWRWVSTRKQRFRTLRAMVRQWHPALHHDMASPFRWLIGGPTRRLSPWAQVVKHDLERARRVDMIAAYFSPGRGMLKRIARAAKREGARLLLPAKSDNGATVAAARLLYGPLLRRGVEIAEYQPCKLHMKLLVIDDAVFVGSANFDMRSLFLNLEVMLRIEDADFARDVRGFIAREIEESRIIDFAEYRKSRSLLTLVQQAISYLLVGVLDYTVTRRLNFRNPDAD</sequence>
<dbReference type="CDD" id="cd09110">
    <property type="entry name" value="PLDc_CLS_1"/>
    <property type="match status" value="1"/>
</dbReference>
<dbReference type="PROSITE" id="PS50035">
    <property type="entry name" value="PLD"/>
    <property type="match status" value="2"/>
</dbReference>
<dbReference type="PANTHER" id="PTHR21248:SF12">
    <property type="entry name" value="CARDIOLIPIN SYNTHASE C"/>
    <property type="match status" value="1"/>
</dbReference>
<name>A0ABU3ZW57_9SPHN</name>
<dbReference type="EMBL" id="JAPTHD010000002">
    <property type="protein sequence ID" value="MDV5823708.1"/>
    <property type="molecule type" value="Genomic_DNA"/>
</dbReference>
<dbReference type="CDD" id="cd09159">
    <property type="entry name" value="PLDc_ybhO_like_2"/>
    <property type="match status" value="1"/>
</dbReference>
<dbReference type="SMART" id="SM00155">
    <property type="entry name" value="PLDc"/>
    <property type="match status" value="2"/>
</dbReference>
<evidence type="ECO:0000259" key="7">
    <source>
        <dbReference type="PROSITE" id="PS50035"/>
    </source>
</evidence>
<evidence type="ECO:0000256" key="4">
    <source>
        <dbReference type="ARBA" id="ARBA00022525"/>
    </source>
</evidence>
<evidence type="ECO:0000256" key="5">
    <source>
        <dbReference type="ARBA" id="ARBA00029594"/>
    </source>
</evidence>
<evidence type="ECO:0000256" key="1">
    <source>
        <dbReference type="ARBA" id="ARBA00003145"/>
    </source>
</evidence>
<dbReference type="Pfam" id="PF13091">
    <property type="entry name" value="PLDc_2"/>
    <property type="match status" value="2"/>
</dbReference>
<feature type="region of interest" description="Disordered" evidence="6">
    <location>
        <begin position="1"/>
        <end position="30"/>
    </location>
</feature>
<comment type="subcellular location">
    <subcellularLocation>
        <location evidence="2">Secreted</location>
    </subcellularLocation>
</comment>
<dbReference type="InterPro" id="IPR025202">
    <property type="entry name" value="PLD-like_dom"/>
</dbReference>
<dbReference type="Gene3D" id="3.30.870.10">
    <property type="entry name" value="Endonuclease Chain A"/>
    <property type="match status" value="2"/>
</dbReference>
<comment type="function">
    <text evidence="1">Could be a virulence factor.</text>
</comment>
<dbReference type="Proteomes" id="UP001185984">
    <property type="component" value="Unassembled WGS sequence"/>
</dbReference>
<dbReference type="PANTHER" id="PTHR21248">
    <property type="entry name" value="CARDIOLIPIN SYNTHASE"/>
    <property type="match status" value="1"/>
</dbReference>
<feature type="domain" description="PLD phosphodiesterase" evidence="7">
    <location>
        <begin position="133"/>
        <end position="160"/>
    </location>
</feature>
<reference evidence="9" key="1">
    <citation type="journal article" date="2022" name="J Environ Chem Eng">
        <title>Biodegradation of petroleum oil using a constructed nonpathogenic and heavy metal-tolerant bacterial consortium isolated from marine sponges.</title>
        <authorList>
            <person name="Dechsakulwatana C."/>
            <person name="Rungsihiranrut A."/>
            <person name="Muangchinda C."/>
            <person name="Ningthoujam R."/>
            <person name="Klankeo P."/>
            <person name="Pinyakong O."/>
        </authorList>
    </citation>
    <scope>NUCLEOTIDE SEQUENCE [LARGE SCALE GENOMIC DNA]</scope>
    <source>
        <strain evidence="9">MO2-4</strain>
    </source>
</reference>
<keyword evidence="9" id="KW-1185">Reference proteome</keyword>
<evidence type="ECO:0000313" key="9">
    <source>
        <dbReference type="Proteomes" id="UP001185984"/>
    </source>
</evidence>
<evidence type="ECO:0000256" key="2">
    <source>
        <dbReference type="ARBA" id="ARBA00004613"/>
    </source>
</evidence>